<feature type="compositionally biased region" description="Basic residues" evidence="1">
    <location>
        <begin position="712"/>
        <end position="734"/>
    </location>
</feature>
<organism evidence="2 3">
    <name type="scientific">Macrophomina phaseolina (strain MS6)</name>
    <name type="common">Charcoal rot fungus</name>
    <dbReference type="NCBI Taxonomy" id="1126212"/>
    <lineage>
        <taxon>Eukaryota</taxon>
        <taxon>Fungi</taxon>
        <taxon>Dikarya</taxon>
        <taxon>Ascomycota</taxon>
        <taxon>Pezizomycotina</taxon>
        <taxon>Dothideomycetes</taxon>
        <taxon>Dothideomycetes incertae sedis</taxon>
        <taxon>Botryosphaeriales</taxon>
        <taxon>Botryosphaeriaceae</taxon>
        <taxon>Macrophomina</taxon>
    </lineage>
</organism>
<dbReference type="PANTHER" id="PTHR28089">
    <property type="entry name" value="PROTEIN ZDS1-RELATED"/>
    <property type="match status" value="1"/>
</dbReference>
<feature type="compositionally biased region" description="Polar residues" evidence="1">
    <location>
        <begin position="653"/>
        <end position="665"/>
    </location>
</feature>
<feature type="compositionally biased region" description="Basic and acidic residues" evidence="1">
    <location>
        <begin position="512"/>
        <end position="521"/>
    </location>
</feature>
<dbReference type="PANTHER" id="PTHR28089:SF1">
    <property type="entry name" value="PROTEIN ZDS1-RELATED"/>
    <property type="match status" value="1"/>
</dbReference>
<gene>
    <name evidence="2" type="ORF">MPH_11414</name>
</gene>
<feature type="compositionally biased region" description="Basic residues" evidence="1">
    <location>
        <begin position="298"/>
        <end position="309"/>
    </location>
</feature>
<dbReference type="eggNOG" id="ENOG502RC08">
    <property type="taxonomic scope" value="Eukaryota"/>
</dbReference>
<name>K2S4B7_MACPH</name>
<dbReference type="Proteomes" id="UP000007129">
    <property type="component" value="Unassembled WGS sequence"/>
</dbReference>
<feature type="compositionally biased region" description="Pro residues" evidence="1">
    <location>
        <begin position="461"/>
        <end position="473"/>
    </location>
</feature>
<reference evidence="2 3" key="1">
    <citation type="journal article" date="2012" name="BMC Genomics">
        <title>Tools to kill: Genome of one of the most destructive plant pathogenic fungi Macrophomina phaseolina.</title>
        <authorList>
            <person name="Islam M.S."/>
            <person name="Haque M.S."/>
            <person name="Islam M.M."/>
            <person name="Emdad E.M."/>
            <person name="Halim A."/>
            <person name="Hossen Q.M.M."/>
            <person name="Hossain M.Z."/>
            <person name="Ahmed B."/>
            <person name="Rahim S."/>
            <person name="Rahman M.S."/>
            <person name="Alam M.M."/>
            <person name="Hou S."/>
            <person name="Wan X."/>
            <person name="Saito J.A."/>
            <person name="Alam M."/>
        </authorList>
    </citation>
    <scope>NUCLEOTIDE SEQUENCE [LARGE SCALE GENOMIC DNA]</scope>
    <source>
        <strain evidence="2 3">MS6</strain>
    </source>
</reference>
<feature type="compositionally biased region" description="Low complexity" evidence="1">
    <location>
        <begin position="737"/>
        <end position="750"/>
    </location>
</feature>
<proteinExistence type="predicted"/>
<feature type="region of interest" description="Disordered" evidence="1">
    <location>
        <begin position="117"/>
        <end position="154"/>
    </location>
</feature>
<dbReference type="EMBL" id="AHHD01000468">
    <property type="protein sequence ID" value="EKG11525.1"/>
    <property type="molecule type" value="Genomic_DNA"/>
</dbReference>
<comment type="caution">
    <text evidence="2">The sequence shown here is derived from an EMBL/GenBank/DDBJ whole genome shotgun (WGS) entry which is preliminary data.</text>
</comment>
<feature type="compositionally biased region" description="Polar residues" evidence="1">
    <location>
        <begin position="17"/>
        <end position="42"/>
    </location>
</feature>
<protein>
    <submittedName>
        <fullName evidence="2">Uncharacterized protein</fullName>
    </submittedName>
</protein>
<accession>K2S4B7</accession>
<feature type="region of interest" description="Disordered" evidence="1">
    <location>
        <begin position="179"/>
        <end position="256"/>
    </location>
</feature>
<sequence length="863" mass="95467">MYGENEYSRRDSRPLSFISSPTSETFDTSPSYPASPNSLDRTLSNEHHPPAANGQPPSPNMLSPSKASFDRGAMSPPRLNRQNSDTASQTFEFQDIDSQSSPAAVAQELSNLQAIRRMSMDVHGSDPDLPSFSERVPIPAAAPSPEDDEDDPSRMFWVPARVHPELAPKEFKTFIEEKVQRHRRRSGESDSFLSADGLSREGSSGGLRRKKSMLSKQVDGPNGYRDGAERLERKRSQNGGPAHAPTLQQLESVAEDPATLIRRMSLRDSMDSGVAGVESPAEDDVPILPVKPTGILKRSTRTNYRRGSIRKGERVPFSRRMANKHGDMTDTDESPVSSPNTQDPGDVKWGLQRVQTEPMPSRADPPENFSRPTRLRSPVQAPVQAPNAPEPEATRPRTAEERPSSQPEPQTQRSPPQQQRKYHSRIASNGRTTALLPGYNVPVDSPIFSSTAAPVPQIVETPPPSETPPPIPAQHPERKSSKVQVDHTASQKHAPVKMPPQPASHLPPGRQSLREKAEKAQANKIPSQSLDEMASHPTAIPGHTSATRSDSLAIIPTFADDNKKPEKHDKKSRRADDDDDDLETGGRKTSWASSSMKSARRQAAGKHPARRRRKRGSSPLSLAEKQRRERRSPGAKKRTRHVDCPPTRRLEFSSPTSITTGPASQFLKNVPSTAWPISSLQTHAESSTPRYYSATSCTHISPRFNRCIRIFKSARRRRKNSSNGKPRSRRGKRKSSADNNSSNSPKSTNNIRCIRINKHRPRDMRGGLKVRQTIMEMLQSPTAHHPHRDTSSSSNSSTVERTATVTVSQVDLITSASLEHSRSRCTTGSSMMTTMVVMTCGSRSMSIDRLPCDLNVGCERWQF</sequence>
<feature type="compositionally biased region" description="Polar residues" evidence="1">
    <location>
        <begin position="334"/>
        <end position="343"/>
    </location>
</feature>
<feature type="compositionally biased region" description="Basic and acidic residues" evidence="1">
    <location>
        <begin position="1"/>
        <end position="13"/>
    </location>
</feature>
<feature type="compositionally biased region" description="Low complexity" evidence="1">
    <location>
        <begin position="378"/>
        <end position="391"/>
    </location>
</feature>
<feature type="region of interest" description="Disordered" evidence="1">
    <location>
        <begin position="1"/>
        <end position="105"/>
    </location>
</feature>
<feature type="region of interest" description="Disordered" evidence="1">
    <location>
        <begin position="711"/>
        <end position="764"/>
    </location>
</feature>
<feature type="region of interest" description="Disordered" evidence="1">
    <location>
        <begin position="271"/>
        <end position="665"/>
    </location>
</feature>
<dbReference type="GO" id="GO:0030010">
    <property type="term" value="P:establishment of cell polarity"/>
    <property type="evidence" value="ECO:0007669"/>
    <property type="project" value="TreeGrafter"/>
</dbReference>
<dbReference type="GO" id="GO:0005737">
    <property type="term" value="C:cytoplasm"/>
    <property type="evidence" value="ECO:0007669"/>
    <property type="project" value="TreeGrafter"/>
</dbReference>
<feature type="compositionally biased region" description="Basic and acidic residues" evidence="1">
    <location>
        <begin position="226"/>
        <end position="235"/>
    </location>
</feature>
<feature type="region of interest" description="Disordered" evidence="1">
    <location>
        <begin position="779"/>
        <end position="802"/>
    </location>
</feature>
<evidence type="ECO:0000313" key="2">
    <source>
        <dbReference type="EMBL" id="EKG11525.1"/>
    </source>
</evidence>
<feature type="compositionally biased region" description="Basic and acidic residues" evidence="1">
    <location>
        <begin position="641"/>
        <end position="651"/>
    </location>
</feature>
<evidence type="ECO:0000313" key="3">
    <source>
        <dbReference type="Proteomes" id="UP000007129"/>
    </source>
</evidence>
<feature type="compositionally biased region" description="Basic residues" evidence="1">
    <location>
        <begin position="628"/>
        <end position="640"/>
    </location>
</feature>
<feature type="compositionally biased region" description="Basic residues" evidence="1">
    <location>
        <begin position="598"/>
        <end position="616"/>
    </location>
</feature>
<feature type="compositionally biased region" description="Basic and acidic residues" evidence="1">
    <location>
        <begin position="560"/>
        <end position="569"/>
    </location>
</feature>
<evidence type="ECO:0000256" key="1">
    <source>
        <dbReference type="SAM" id="MobiDB-lite"/>
    </source>
</evidence>
<dbReference type="AlphaFoldDB" id="K2S4B7"/>
<dbReference type="VEuPathDB" id="FungiDB:MPH_11414"/>
<dbReference type="InterPro" id="IPR040206">
    <property type="entry name" value="Zds1/2"/>
</dbReference>
<feature type="compositionally biased region" description="Polar residues" evidence="1">
    <location>
        <begin position="80"/>
        <end position="105"/>
    </location>
</feature>
<dbReference type="STRING" id="1126212.K2S4B7"/>
<dbReference type="InParanoid" id="K2S4B7"/>
<feature type="compositionally biased region" description="Basic and acidic residues" evidence="1">
    <location>
        <begin position="392"/>
        <end position="403"/>
    </location>
</feature>
<dbReference type="GO" id="GO:0010971">
    <property type="term" value="P:positive regulation of G2/M transition of mitotic cell cycle"/>
    <property type="evidence" value="ECO:0007669"/>
    <property type="project" value="TreeGrafter"/>
</dbReference>
<dbReference type="HOGENOM" id="CLU_331771_0_0_1"/>
<dbReference type="OrthoDB" id="5589766at2759"/>
<feature type="compositionally biased region" description="Low complexity" evidence="1">
    <location>
        <begin position="404"/>
        <end position="419"/>
    </location>
</feature>